<dbReference type="SUPFAM" id="SSF48452">
    <property type="entry name" value="TPR-like"/>
    <property type="match status" value="1"/>
</dbReference>
<accession>A0ABS7PV61</accession>
<dbReference type="Gene3D" id="1.25.40.10">
    <property type="entry name" value="Tetratricopeptide repeat domain"/>
    <property type="match status" value="1"/>
</dbReference>
<protein>
    <recommendedName>
        <fullName evidence="3">Tetratricopeptide repeat protein</fullName>
    </recommendedName>
</protein>
<reference evidence="1 2" key="1">
    <citation type="submission" date="2021-08" db="EMBL/GenBank/DDBJ databases">
        <authorList>
            <person name="Tuo L."/>
        </authorList>
    </citation>
    <scope>NUCLEOTIDE SEQUENCE [LARGE SCALE GENOMIC DNA]</scope>
    <source>
        <strain evidence="1 2">JCM 31229</strain>
    </source>
</reference>
<dbReference type="Proteomes" id="UP000706039">
    <property type="component" value="Unassembled WGS sequence"/>
</dbReference>
<dbReference type="EMBL" id="JAINVV010000009">
    <property type="protein sequence ID" value="MBY8824550.1"/>
    <property type="molecule type" value="Genomic_DNA"/>
</dbReference>
<evidence type="ECO:0000313" key="1">
    <source>
        <dbReference type="EMBL" id="MBY8824550.1"/>
    </source>
</evidence>
<proteinExistence type="predicted"/>
<gene>
    <name evidence="1" type="ORF">K7G82_19750</name>
</gene>
<dbReference type="RefSeq" id="WP_222991648.1">
    <property type="nucleotide sequence ID" value="NZ_JAINVV010000009.1"/>
</dbReference>
<keyword evidence="2" id="KW-1185">Reference proteome</keyword>
<evidence type="ECO:0000313" key="2">
    <source>
        <dbReference type="Proteomes" id="UP000706039"/>
    </source>
</evidence>
<name>A0ABS7PV61_9SPHN</name>
<dbReference type="InterPro" id="IPR011990">
    <property type="entry name" value="TPR-like_helical_dom_sf"/>
</dbReference>
<evidence type="ECO:0008006" key="3">
    <source>
        <dbReference type="Google" id="ProtNLM"/>
    </source>
</evidence>
<organism evidence="1 2">
    <name type="scientific">Sphingomonas colocasiae</name>
    <dbReference type="NCBI Taxonomy" id="1848973"/>
    <lineage>
        <taxon>Bacteria</taxon>
        <taxon>Pseudomonadati</taxon>
        <taxon>Pseudomonadota</taxon>
        <taxon>Alphaproteobacteria</taxon>
        <taxon>Sphingomonadales</taxon>
        <taxon>Sphingomonadaceae</taxon>
        <taxon>Sphingomonas</taxon>
    </lineage>
</organism>
<sequence>MTPILLMLAAQTAAPAGGEARFDACVALIAEDPNKAIADADQWRIGGGGVPARHCLALAYAAQQRFAPAAVAFEQAARDAEMARDARAANLWVQSGNARLAAKQAEQARAAFDAALAHGTLEGEQLGEAHLDRARARVALGDNPGARTDLDAALKLVAADPLAWLLSATLARRSSDLARAQTDIAEAAKLSPDDPSVALEAGNIAILSGAPEAAKAAWQGAVRNRPDSDAGKAAAAALAALEADMAKATPQPAKPQ</sequence>
<comment type="caution">
    <text evidence="1">The sequence shown here is derived from an EMBL/GenBank/DDBJ whole genome shotgun (WGS) entry which is preliminary data.</text>
</comment>